<proteinExistence type="inferred from homology"/>
<keyword evidence="11" id="KW-1185">Reference proteome</keyword>
<accession>A2E5Y5</accession>
<dbReference type="SMR" id="A2E5Y5"/>
<dbReference type="Proteomes" id="UP000001542">
    <property type="component" value="Unassembled WGS sequence"/>
</dbReference>
<evidence type="ECO:0000313" key="10">
    <source>
        <dbReference type="EMBL" id="EAY11942.1"/>
    </source>
</evidence>
<evidence type="ECO:0000256" key="5">
    <source>
        <dbReference type="ARBA" id="ARBA00023098"/>
    </source>
</evidence>
<dbReference type="EMBL" id="DS113310">
    <property type="protein sequence ID" value="EAY11942.1"/>
    <property type="molecule type" value="Genomic_DNA"/>
</dbReference>
<evidence type="ECO:0000256" key="9">
    <source>
        <dbReference type="SAM" id="Phobius"/>
    </source>
</evidence>
<dbReference type="InterPro" id="IPR007000">
    <property type="entry name" value="PLipase_B-like"/>
</dbReference>
<dbReference type="OrthoDB" id="419508at2759"/>
<dbReference type="InParanoid" id="A2E5Y5"/>
<reference evidence="10" key="2">
    <citation type="journal article" date="2007" name="Science">
        <title>Draft genome sequence of the sexually transmitted pathogen Trichomonas vaginalis.</title>
        <authorList>
            <person name="Carlton J.M."/>
            <person name="Hirt R.P."/>
            <person name="Silva J.C."/>
            <person name="Delcher A.L."/>
            <person name="Schatz M."/>
            <person name="Zhao Q."/>
            <person name="Wortman J.R."/>
            <person name="Bidwell S.L."/>
            <person name="Alsmark U.C.M."/>
            <person name="Besteiro S."/>
            <person name="Sicheritz-Ponten T."/>
            <person name="Noel C.J."/>
            <person name="Dacks J.B."/>
            <person name="Foster P.G."/>
            <person name="Simillion C."/>
            <person name="Van de Peer Y."/>
            <person name="Miranda-Saavedra D."/>
            <person name="Barton G.J."/>
            <person name="Westrop G.D."/>
            <person name="Mueller S."/>
            <person name="Dessi D."/>
            <person name="Fiori P.L."/>
            <person name="Ren Q."/>
            <person name="Paulsen I."/>
            <person name="Zhang H."/>
            <person name="Bastida-Corcuera F.D."/>
            <person name="Simoes-Barbosa A."/>
            <person name="Brown M.T."/>
            <person name="Hayes R.D."/>
            <person name="Mukherjee M."/>
            <person name="Okumura C.Y."/>
            <person name="Schneider R."/>
            <person name="Smith A.J."/>
            <person name="Vanacova S."/>
            <person name="Villalvazo M."/>
            <person name="Haas B.J."/>
            <person name="Pertea M."/>
            <person name="Feldblyum T.V."/>
            <person name="Utterback T.R."/>
            <person name="Shu C.L."/>
            <person name="Osoegawa K."/>
            <person name="de Jong P.J."/>
            <person name="Hrdy I."/>
            <person name="Horvathova L."/>
            <person name="Zubacova Z."/>
            <person name="Dolezal P."/>
            <person name="Malik S.B."/>
            <person name="Logsdon J.M. Jr."/>
            <person name="Henze K."/>
            <person name="Gupta A."/>
            <person name="Wang C.C."/>
            <person name="Dunne R.L."/>
            <person name="Upcroft J.A."/>
            <person name="Upcroft P."/>
            <person name="White O."/>
            <person name="Salzberg S.L."/>
            <person name="Tang P."/>
            <person name="Chiu C.-H."/>
            <person name="Lee Y.-S."/>
            <person name="Embley T.M."/>
            <person name="Coombs G.H."/>
            <person name="Mottram J.C."/>
            <person name="Tachezy J."/>
            <person name="Fraser-Liggett C.M."/>
            <person name="Johnson P.J."/>
        </authorList>
    </citation>
    <scope>NUCLEOTIDE SEQUENCE [LARGE SCALE GENOMIC DNA]</scope>
    <source>
        <strain evidence="10">G3</strain>
    </source>
</reference>
<dbReference type="VEuPathDB" id="TrichDB:TVAGG3_0337590"/>
<keyword evidence="3 7" id="KW-0378">Hydrolase</keyword>
<dbReference type="eggNOG" id="KOG3774">
    <property type="taxonomic scope" value="Eukaryota"/>
</dbReference>
<sequence>MIPLFSVLSVSENRTASCTITNDGFKLTDDIDLQADAYAIYDDSIDKNGWYQLHVVGNKAASPINMMRCAGIVEGYLSHKDIYNHFKLICDIKGFPRNATSDEERYSAPFIKFMKTNYRYIVQSIDAYPESDYWTHVSYIFEQIKGINEGYNYAPSHGYMSPLDHWVLQSEGDLGDITRLLARRKESSSSAGPTQQLMAMDSGDPESLGGHCTGLIRVLDDYSDIYFAHDAWSDYRDLHGQLKEYYFPIEGFKAKRLSLSTRPGKISSYDDFYLADSGLMVLETTMSIFNESLYDYVDPKSISTWFRAALAMWTTNNGPDWIETFMKHNLGTYNNQYVIIDTNKFERFQRPGKDFIWVVEQVPGPFWQKEDVTEYVLKQGYWPSINKPHSKFLFDLMGYPEKIKQNPKTALFYTYETSARYRLMEREVPFIKDFETFKSFMRYNNWKRDTYSNGDASQMIMSRYDQRRPGDIYGPAKAFGGLDTKAAKFTDYKTKMMFDAIASPSNEHNPNWKFDDKFPEAHDGLPQEWNFSWVRFRSVGYDACNFTQKECEKAPMCGWCMYNQQCMPGDSQGPFEFECDAGWTVYHPMQSFAIPVIITTTIVVFVFCGFVLACHLVGKRRRNQ</sequence>
<dbReference type="PANTHER" id="PTHR12370:SF3">
    <property type="entry name" value="PHOSPHOLIPASE B-LIKE 2-RELATED"/>
    <property type="match status" value="1"/>
</dbReference>
<evidence type="ECO:0000256" key="6">
    <source>
        <dbReference type="ARBA" id="ARBA00023180"/>
    </source>
</evidence>
<dbReference type="KEGG" id="tva:4769901"/>
<protein>
    <recommendedName>
        <fullName evidence="7">Phospholipase B-like</fullName>
        <ecNumber evidence="7">3.1.1.-</ecNumber>
    </recommendedName>
</protein>
<feature type="region of interest" description="Disordered" evidence="8">
    <location>
        <begin position="185"/>
        <end position="204"/>
    </location>
</feature>
<evidence type="ECO:0000256" key="8">
    <source>
        <dbReference type="SAM" id="MobiDB-lite"/>
    </source>
</evidence>
<dbReference type="GO" id="GO:0004620">
    <property type="term" value="F:phospholipase activity"/>
    <property type="evidence" value="ECO:0000318"/>
    <property type="project" value="GO_Central"/>
</dbReference>
<evidence type="ECO:0000256" key="7">
    <source>
        <dbReference type="RuleBase" id="RU364138"/>
    </source>
</evidence>
<dbReference type="PANTHER" id="PTHR12370">
    <property type="entry name" value="PHOSPHOLIPASE B-RELATED"/>
    <property type="match status" value="1"/>
</dbReference>
<evidence type="ECO:0000256" key="4">
    <source>
        <dbReference type="ARBA" id="ARBA00022963"/>
    </source>
</evidence>
<dbReference type="VEuPathDB" id="TrichDB:TVAG_399470"/>
<dbReference type="AlphaFoldDB" id="A2E5Y5"/>
<organism evidence="10 11">
    <name type="scientific">Trichomonas vaginalis (strain ATCC PRA-98 / G3)</name>
    <dbReference type="NCBI Taxonomy" id="412133"/>
    <lineage>
        <taxon>Eukaryota</taxon>
        <taxon>Metamonada</taxon>
        <taxon>Parabasalia</taxon>
        <taxon>Trichomonadida</taxon>
        <taxon>Trichomonadidae</taxon>
        <taxon>Trichomonas</taxon>
    </lineage>
</organism>
<dbReference type="Pfam" id="PF04916">
    <property type="entry name" value="Phospholip_B"/>
    <property type="match status" value="1"/>
</dbReference>
<comment type="function">
    <text evidence="7">Putative phospholipase.</text>
</comment>
<dbReference type="STRING" id="5722.A2E5Y5"/>
<comment type="similarity">
    <text evidence="1 7">Belongs to the phospholipase B-like family.</text>
</comment>
<keyword evidence="6" id="KW-0325">Glycoprotein</keyword>
<keyword evidence="4 7" id="KW-0442">Lipid degradation</keyword>
<feature type="transmembrane region" description="Helical" evidence="9">
    <location>
        <begin position="592"/>
        <end position="618"/>
    </location>
</feature>
<dbReference type="GO" id="GO:0009395">
    <property type="term" value="P:phospholipid catabolic process"/>
    <property type="evidence" value="ECO:0000318"/>
    <property type="project" value="GO_Central"/>
</dbReference>
<evidence type="ECO:0000313" key="11">
    <source>
        <dbReference type="Proteomes" id="UP000001542"/>
    </source>
</evidence>
<keyword evidence="2" id="KW-0732">Signal</keyword>
<dbReference type="Gene3D" id="3.60.60.30">
    <property type="match status" value="1"/>
</dbReference>
<keyword evidence="9" id="KW-0812">Transmembrane</keyword>
<evidence type="ECO:0000256" key="2">
    <source>
        <dbReference type="ARBA" id="ARBA00022729"/>
    </source>
</evidence>
<dbReference type="OMA" id="DIQNTGW"/>
<evidence type="ECO:0000256" key="3">
    <source>
        <dbReference type="ARBA" id="ARBA00022801"/>
    </source>
</evidence>
<dbReference type="GO" id="GO:0005576">
    <property type="term" value="C:extracellular region"/>
    <property type="evidence" value="ECO:0000318"/>
    <property type="project" value="GO_Central"/>
</dbReference>
<keyword evidence="9" id="KW-1133">Transmembrane helix</keyword>
<evidence type="ECO:0000256" key="1">
    <source>
        <dbReference type="ARBA" id="ARBA00007835"/>
    </source>
</evidence>
<name>A2E5Y5_TRIV3</name>
<reference evidence="10" key="1">
    <citation type="submission" date="2006-10" db="EMBL/GenBank/DDBJ databases">
        <authorList>
            <person name="Amadeo P."/>
            <person name="Zhao Q."/>
            <person name="Wortman J."/>
            <person name="Fraser-Liggett C."/>
            <person name="Carlton J."/>
        </authorList>
    </citation>
    <scope>NUCLEOTIDE SEQUENCE</scope>
    <source>
        <strain evidence="10">G3</strain>
    </source>
</reference>
<feature type="compositionally biased region" description="Polar residues" evidence="8">
    <location>
        <begin position="188"/>
        <end position="197"/>
    </location>
</feature>
<gene>
    <name evidence="10" type="ORF">TVAG_399470</name>
</gene>
<dbReference type="EC" id="3.1.1.-" evidence="7"/>
<keyword evidence="5 7" id="KW-0443">Lipid metabolism</keyword>
<keyword evidence="9" id="KW-0472">Membrane</keyword>
<dbReference type="RefSeq" id="XP_001324165.1">
    <property type="nucleotide sequence ID" value="XM_001324130.1"/>
</dbReference>